<evidence type="ECO:0000256" key="7">
    <source>
        <dbReference type="SAM" id="Phobius"/>
    </source>
</evidence>
<dbReference type="PANTHER" id="PTHR43791:SF103">
    <property type="entry name" value="MAJOR FACILITATOR SUPERFAMILY (MFS) PROFILE DOMAIN-CONTAINING PROTEIN-RELATED"/>
    <property type="match status" value="1"/>
</dbReference>
<feature type="transmembrane region" description="Helical" evidence="7">
    <location>
        <begin position="88"/>
        <end position="111"/>
    </location>
</feature>
<dbReference type="InterPro" id="IPR036259">
    <property type="entry name" value="MFS_trans_sf"/>
</dbReference>
<accession>A0A8H7KD07</accession>
<evidence type="ECO:0000256" key="6">
    <source>
        <dbReference type="SAM" id="MobiDB-lite"/>
    </source>
</evidence>
<gene>
    <name evidence="9" type="ORF">IM811_017948</name>
</gene>
<evidence type="ECO:0000256" key="2">
    <source>
        <dbReference type="ARBA" id="ARBA00022448"/>
    </source>
</evidence>
<reference evidence="9" key="1">
    <citation type="submission" date="2020-10" db="EMBL/GenBank/DDBJ databases">
        <title>High-Quality Genome Resource of Clonostachys rosea strain S41 by Oxford Nanopore Long-Read Sequencing.</title>
        <authorList>
            <person name="Wang H."/>
        </authorList>
    </citation>
    <scope>NUCLEOTIDE SEQUENCE</scope>
    <source>
        <strain evidence="9">S41</strain>
    </source>
</reference>
<feature type="transmembrane region" description="Helical" evidence="7">
    <location>
        <begin position="374"/>
        <end position="391"/>
    </location>
</feature>
<dbReference type="AlphaFoldDB" id="A0A8H7KD07"/>
<dbReference type="PROSITE" id="PS50850">
    <property type="entry name" value="MFS"/>
    <property type="match status" value="1"/>
</dbReference>
<sequence length="499" mass="54883">MSDPTETKPGSTDARPSNSSMAEAGEERDISEQVLTPSQNRKLLIKTNSVILVVMVLASLLAFLDKNAMSFAAVYGMSQEVGLVNQDYSWLGSIFYFGYIAMEIPALWLLTRVPIGKFIGTILVLWGITITAMAGCKSFATLAVARFFLGVFEAALLPCCILLTSIWYRREEHALVSALYFNTFAGIFGGILAYAIGQIQGGLSPWKYLFIIYGSITLVFGFVVLAILPDSPQTAWFFTAEQKKLVVIRTAENQTGVNSNKTWKMGQVYEALKDPKYWALSIGVMAFAVTNAGITNFNPLIISGYGFSRTKTVLMASPQAAVAIVAQVTATVIMLYVPNVRCIIWVLSTLPAIAGTVMIHLLDINTQRAASLTGVYLMGFYNVSFVTMLSLQSSNNSGTTKKSFASVSVAIWYSVGNIFGPQFFRTNQAPYYPLGINAMMTAFSVNAVMGMIYFACCFIENKRRDREYGKPVESSVAVGLEVDLEDRTDGENHHFRYTY</sequence>
<feature type="transmembrane region" description="Helical" evidence="7">
    <location>
        <begin position="277"/>
        <end position="294"/>
    </location>
</feature>
<feature type="region of interest" description="Disordered" evidence="6">
    <location>
        <begin position="1"/>
        <end position="30"/>
    </location>
</feature>
<keyword evidence="3 7" id="KW-0812">Transmembrane</keyword>
<dbReference type="InterPro" id="IPR011701">
    <property type="entry name" value="MFS"/>
</dbReference>
<feature type="transmembrane region" description="Helical" evidence="7">
    <location>
        <begin position="175"/>
        <end position="196"/>
    </location>
</feature>
<evidence type="ECO:0000256" key="1">
    <source>
        <dbReference type="ARBA" id="ARBA00004141"/>
    </source>
</evidence>
<feature type="transmembrane region" description="Helical" evidence="7">
    <location>
        <begin position="436"/>
        <end position="459"/>
    </location>
</feature>
<dbReference type="GO" id="GO:0022857">
    <property type="term" value="F:transmembrane transporter activity"/>
    <property type="evidence" value="ECO:0007669"/>
    <property type="project" value="InterPro"/>
</dbReference>
<evidence type="ECO:0000259" key="8">
    <source>
        <dbReference type="PROSITE" id="PS50850"/>
    </source>
</evidence>
<feature type="transmembrane region" description="Helical" evidence="7">
    <location>
        <begin position="147"/>
        <end position="168"/>
    </location>
</feature>
<feature type="transmembrane region" description="Helical" evidence="7">
    <location>
        <begin position="403"/>
        <end position="424"/>
    </location>
</feature>
<feature type="transmembrane region" description="Helical" evidence="7">
    <location>
        <begin position="43"/>
        <end position="64"/>
    </location>
</feature>
<comment type="subcellular location">
    <subcellularLocation>
        <location evidence="1">Membrane</location>
        <topology evidence="1">Multi-pass membrane protein</topology>
    </subcellularLocation>
</comment>
<protein>
    <recommendedName>
        <fullName evidence="8">Major facilitator superfamily (MFS) profile domain-containing protein</fullName>
    </recommendedName>
</protein>
<evidence type="ECO:0000256" key="4">
    <source>
        <dbReference type="ARBA" id="ARBA00022989"/>
    </source>
</evidence>
<keyword evidence="5 7" id="KW-0472">Membrane</keyword>
<evidence type="ECO:0000256" key="3">
    <source>
        <dbReference type="ARBA" id="ARBA00022692"/>
    </source>
</evidence>
<evidence type="ECO:0000313" key="10">
    <source>
        <dbReference type="Proteomes" id="UP000616885"/>
    </source>
</evidence>
<feature type="domain" description="Major facilitator superfamily (MFS) profile" evidence="8">
    <location>
        <begin position="51"/>
        <end position="462"/>
    </location>
</feature>
<comment type="caution">
    <text evidence="9">The sequence shown here is derived from an EMBL/GenBank/DDBJ whole genome shotgun (WGS) entry which is preliminary data.</text>
</comment>
<dbReference type="Pfam" id="PF07690">
    <property type="entry name" value="MFS_1"/>
    <property type="match status" value="1"/>
</dbReference>
<dbReference type="Proteomes" id="UP000616885">
    <property type="component" value="Unassembled WGS sequence"/>
</dbReference>
<dbReference type="GO" id="GO:0016020">
    <property type="term" value="C:membrane"/>
    <property type="evidence" value="ECO:0007669"/>
    <property type="project" value="UniProtKB-SubCell"/>
</dbReference>
<evidence type="ECO:0000313" key="9">
    <source>
        <dbReference type="EMBL" id="KAF9748443.1"/>
    </source>
</evidence>
<organism evidence="9 10">
    <name type="scientific">Bionectria ochroleuca</name>
    <name type="common">Gliocladium roseum</name>
    <dbReference type="NCBI Taxonomy" id="29856"/>
    <lineage>
        <taxon>Eukaryota</taxon>
        <taxon>Fungi</taxon>
        <taxon>Dikarya</taxon>
        <taxon>Ascomycota</taxon>
        <taxon>Pezizomycotina</taxon>
        <taxon>Sordariomycetes</taxon>
        <taxon>Hypocreomycetidae</taxon>
        <taxon>Hypocreales</taxon>
        <taxon>Bionectriaceae</taxon>
        <taxon>Clonostachys</taxon>
    </lineage>
</organism>
<dbReference type="SUPFAM" id="SSF103473">
    <property type="entry name" value="MFS general substrate transporter"/>
    <property type="match status" value="1"/>
</dbReference>
<feature type="transmembrane region" description="Helical" evidence="7">
    <location>
        <begin position="118"/>
        <end position="135"/>
    </location>
</feature>
<keyword evidence="2" id="KW-0813">Transport</keyword>
<proteinExistence type="predicted"/>
<keyword evidence="4 7" id="KW-1133">Transmembrane helix</keyword>
<evidence type="ECO:0000256" key="5">
    <source>
        <dbReference type="ARBA" id="ARBA00023136"/>
    </source>
</evidence>
<name>A0A8H7KD07_BIOOC</name>
<feature type="compositionally biased region" description="Polar residues" evidence="6">
    <location>
        <begin position="8"/>
        <end position="21"/>
    </location>
</feature>
<feature type="transmembrane region" description="Helical" evidence="7">
    <location>
        <begin position="343"/>
        <end position="362"/>
    </location>
</feature>
<feature type="transmembrane region" description="Helical" evidence="7">
    <location>
        <begin position="208"/>
        <end position="228"/>
    </location>
</feature>
<dbReference type="PANTHER" id="PTHR43791">
    <property type="entry name" value="PERMEASE-RELATED"/>
    <property type="match status" value="1"/>
</dbReference>
<dbReference type="InterPro" id="IPR020846">
    <property type="entry name" value="MFS_dom"/>
</dbReference>
<dbReference type="EMBL" id="JADCTT010000009">
    <property type="protein sequence ID" value="KAF9748443.1"/>
    <property type="molecule type" value="Genomic_DNA"/>
</dbReference>
<feature type="transmembrane region" description="Helical" evidence="7">
    <location>
        <begin position="314"/>
        <end position="336"/>
    </location>
</feature>
<dbReference type="Gene3D" id="1.20.1250.20">
    <property type="entry name" value="MFS general substrate transporter like domains"/>
    <property type="match status" value="2"/>
</dbReference>